<sequence length="62" mass="6636">MADAVAYRDKKDALTTLAGLVEDGAVTPVIDRCYPFGEIRTAIGYQEQGHARGKVVVTVRAA</sequence>
<dbReference type="InterPro" id="IPR050700">
    <property type="entry name" value="YIM1/Zinc_Alcohol_DH_Fams"/>
</dbReference>
<reference evidence="2" key="1">
    <citation type="journal article" date="2019" name="Int. J. Syst. Evol. Microbiol.">
        <title>The Global Catalogue of Microorganisms (GCM) 10K type strain sequencing project: providing services to taxonomists for standard genome sequencing and annotation.</title>
        <authorList>
            <consortium name="The Broad Institute Genomics Platform"/>
            <consortium name="The Broad Institute Genome Sequencing Center for Infectious Disease"/>
            <person name="Wu L."/>
            <person name="Ma J."/>
        </authorList>
    </citation>
    <scope>NUCLEOTIDE SEQUENCE [LARGE SCALE GENOMIC DNA]</scope>
    <source>
        <strain evidence="2">CGMCC 4.7645</strain>
    </source>
</reference>
<name>A0ABW5FSK9_9PSEU</name>
<dbReference type="PANTHER" id="PTHR11695:SF294">
    <property type="entry name" value="RETICULON-4-INTERACTING PROTEIN 1, MITOCHONDRIAL"/>
    <property type="match status" value="1"/>
</dbReference>
<comment type="caution">
    <text evidence="1">The sequence shown here is derived from an EMBL/GenBank/DDBJ whole genome shotgun (WGS) entry which is preliminary data.</text>
</comment>
<proteinExistence type="predicted"/>
<dbReference type="Gene3D" id="3.40.50.720">
    <property type="entry name" value="NAD(P)-binding Rossmann-like Domain"/>
    <property type="match status" value="1"/>
</dbReference>
<evidence type="ECO:0000313" key="1">
    <source>
        <dbReference type="EMBL" id="MFD2416822.1"/>
    </source>
</evidence>
<dbReference type="Gene3D" id="3.90.180.10">
    <property type="entry name" value="Medium-chain alcohol dehydrogenases, catalytic domain"/>
    <property type="match status" value="1"/>
</dbReference>
<gene>
    <name evidence="1" type="ORF">ACFSXZ_10860</name>
</gene>
<dbReference type="RefSeq" id="WP_378263962.1">
    <property type="nucleotide sequence ID" value="NZ_JBHUKR010000006.1"/>
</dbReference>
<dbReference type="PANTHER" id="PTHR11695">
    <property type="entry name" value="ALCOHOL DEHYDROGENASE RELATED"/>
    <property type="match status" value="1"/>
</dbReference>
<protein>
    <submittedName>
        <fullName evidence="1">Zinc-binding dehydrogenase</fullName>
    </submittedName>
</protein>
<dbReference type="Proteomes" id="UP001597417">
    <property type="component" value="Unassembled WGS sequence"/>
</dbReference>
<dbReference type="Pfam" id="PF13602">
    <property type="entry name" value="ADH_zinc_N_2"/>
    <property type="match status" value="1"/>
</dbReference>
<keyword evidence="2" id="KW-1185">Reference proteome</keyword>
<organism evidence="1 2">
    <name type="scientific">Amycolatopsis pigmentata</name>
    <dbReference type="NCBI Taxonomy" id="450801"/>
    <lineage>
        <taxon>Bacteria</taxon>
        <taxon>Bacillati</taxon>
        <taxon>Actinomycetota</taxon>
        <taxon>Actinomycetes</taxon>
        <taxon>Pseudonocardiales</taxon>
        <taxon>Pseudonocardiaceae</taxon>
        <taxon>Amycolatopsis</taxon>
    </lineage>
</organism>
<dbReference type="EMBL" id="JBHUKR010000006">
    <property type="protein sequence ID" value="MFD2416822.1"/>
    <property type="molecule type" value="Genomic_DNA"/>
</dbReference>
<accession>A0ABW5FSK9</accession>
<evidence type="ECO:0000313" key="2">
    <source>
        <dbReference type="Proteomes" id="UP001597417"/>
    </source>
</evidence>